<feature type="domain" description="Right handed beta helix" evidence="5">
    <location>
        <begin position="189"/>
        <end position="339"/>
    </location>
</feature>
<dbReference type="Proteomes" id="UP000198534">
    <property type="component" value="Unassembled WGS sequence"/>
</dbReference>
<evidence type="ECO:0000259" key="4">
    <source>
        <dbReference type="Pfam" id="PF12708"/>
    </source>
</evidence>
<feature type="domain" description="Rhamnogalacturonase A/B/Epimerase-like pectate lyase" evidence="4">
    <location>
        <begin position="5"/>
        <end position="59"/>
    </location>
</feature>
<dbReference type="PANTHER" id="PTHR22990:SF15">
    <property type="entry name" value="F-BOX ONLY PROTEIN 10"/>
    <property type="match status" value="1"/>
</dbReference>
<dbReference type="SMART" id="SM00710">
    <property type="entry name" value="PbH1"/>
    <property type="match status" value="7"/>
</dbReference>
<dbReference type="EMBL" id="FNNQ01000029">
    <property type="protein sequence ID" value="SDX58263.1"/>
    <property type="molecule type" value="Genomic_DNA"/>
</dbReference>
<dbReference type="STRING" id="1048340.SAMN05444487_1293"/>
<dbReference type="PANTHER" id="PTHR22990">
    <property type="entry name" value="F-BOX ONLY PROTEIN"/>
    <property type="match status" value="1"/>
</dbReference>
<dbReference type="InterPro" id="IPR006626">
    <property type="entry name" value="PbH1"/>
</dbReference>
<keyword evidence="7" id="KW-1185">Reference proteome</keyword>
<dbReference type="InterPro" id="IPR051550">
    <property type="entry name" value="SCF-Subunits/Alg-Epimerases"/>
</dbReference>
<gene>
    <name evidence="6" type="ORF">SAMN05444487_1293</name>
</gene>
<organism evidence="6 7">
    <name type="scientific">Marininema mesophilum</name>
    <dbReference type="NCBI Taxonomy" id="1048340"/>
    <lineage>
        <taxon>Bacteria</taxon>
        <taxon>Bacillati</taxon>
        <taxon>Bacillota</taxon>
        <taxon>Bacilli</taxon>
        <taxon>Bacillales</taxon>
        <taxon>Thermoactinomycetaceae</taxon>
        <taxon>Marininema</taxon>
    </lineage>
</organism>
<proteinExistence type="predicted"/>
<protein>
    <submittedName>
        <fullName evidence="6">Parallel beta-helix repeat (Two copies)</fullName>
    </submittedName>
</protein>
<dbReference type="Pfam" id="PF13229">
    <property type="entry name" value="Beta_helix"/>
    <property type="match status" value="1"/>
</dbReference>
<reference evidence="6 7" key="1">
    <citation type="submission" date="2016-10" db="EMBL/GenBank/DDBJ databases">
        <authorList>
            <person name="de Groot N.N."/>
        </authorList>
    </citation>
    <scope>NUCLEOTIDE SEQUENCE [LARGE SCALE GENOMIC DNA]</scope>
    <source>
        <strain evidence="6 7">DSM 45610</strain>
    </source>
</reference>
<evidence type="ECO:0000256" key="1">
    <source>
        <dbReference type="ARBA" id="ARBA00004906"/>
    </source>
</evidence>
<keyword evidence="2" id="KW-0677">Repeat</keyword>
<dbReference type="Gene3D" id="2.160.20.10">
    <property type="entry name" value="Single-stranded right-handed beta-helix, Pectin lyase-like"/>
    <property type="match status" value="1"/>
</dbReference>
<dbReference type="NCBIfam" id="TIGR03804">
    <property type="entry name" value="para_beta_helix"/>
    <property type="match status" value="1"/>
</dbReference>
<evidence type="ECO:0000313" key="6">
    <source>
        <dbReference type="EMBL" id="SDX58263.1"/>
    </source>
</evidence>
<dbReference type="InterPro" id="IPR024535">
    <property type="entry name" value="RHGA/B-epi-like_pectate_lyase"/>
</dbReference>
<comment type="pathway">
    <text evidence="1">Protein modification; protein ubiquitination.</text>
</comment>
<keyword evidence="3" id="KW-0833">Ubl conjugation pathway</keyword>
<dbReference type="InterPro" id="IPR011050">
    <property type="entry name" value="Pectin_lyase_fold/virulence"/>
</dbReference>
<dbReference type="AlphaFoldDB" id="A0A1H3CVQ2"/>
<dbReference type="InterPro" id="IPR012334">
    <property type="entry name" value="Pectin_lyas_fold"/>
</dbReference>
<dbReference type="InterPro" id="IPR039448">
    <property type="entry name" value="Beta_helix"/>
</dbReference>
<evidence type="ECO:0000259" key="5">
    <source>
        <dbReference type="Pfam" id="PF13229"/>
    </source>
</evidence>
<dbReference type="SUPFAM" id="SSF51126">
    <property type="entry name" value="Pectin lyase-like"/>
    <property type="match status" value="2"/>
</dbReference>
<evidence type="ECO:0000256" key="2">
    <source>
        <dbReference type="ARBA" id="ARBA00022737"/>
    </source>
</evidence>
<evidence type="ECO:0000256" key="3">
    <source>
        <dbReference type="ARBA" id="ARBA00022786"/>
    </source>
</evidence>
<dbReference type="RefSeq" id="WP_091743044.1">
    <property type="nucleotide sequence ID" value="NZ_FNNQ01000029.1"/>
</dbReference>
<accession>A0A1H3CVQ2</accession>
<name>A0A1H3CVQ2_9BACL</name>
<sequence>MAQYDVTKFGAKGNGTANDAPSIQKALDSARDAGGGKVIVPGGTYNVGNILKIYDNTSLDLDKNAWIRRQSEANAMIINGTNGQGGYLGNQNIEIVGGTWDANMGLNDVSCTAIAIGHATNVRIRNTRVLNVNNWHSIELNGVEGGEIINCFFSGFTLTRKWSEAIQLDIMISAAAFPWFGPYDNSYCRNILIEGCTFTGGWYRGIGSHSQAEDVYHAHIRIVNNHFENLIGAGIEAFRYRHGSIQGNTFTNVERGINFQNTAYFAIGGNSIRNPEKDGILLEDSKGNSIVGNVVRNAGCAGIYVDETSLGNNILGNSFTNCADGGIVDMGSKNTKSGNGIVV</sequence>
<dbReference type="InterPro" id="IPR022441">
    <property type="entry name" value="Para_beta_helix_rpt-2"/>
</dbReference>
<dbReference type="Pfam" id="PF12708">
    <property type="entry name" value="Pect-lyase_RHGA_epim"/>
    <property type="match status" value="1"/>
</dbReference>
<evidence type="ECO:0000313" key="7">
    <source>
        <dbReference type="Proteomes" id="UP000198534"/>
    </source>
</evidence>
<dbReference type="OrthoDB" id="2404754at2"/>